<proteinExistence type="predicted"/>
<evidence type="ECO:0000259" key="1">
    <source>
        <dbReference type="Pfam" id="PF04149"/>
    </source>
</evidence>
<organism evidence="2 3">
    <name type="scientific">Kibdelosporangium aridum</name>
    <dbReference type="NCBI Taxonomy" id="2030"/>
    <lineage>
        <taxon>Bacteria</taxon>
        <taxon>Bacillati</taxon>
        <taxon>Actinomycetota</taxon>
        <taxon>Actinomycetes</taxon>
        <taxon>Pseudonocardiales</taxon>
        <taxon>Pseudonocardiaceae</taxon>
        <taxon>Kibdelosporangium</taxon>
    </lineage>
</organism>
<dbReference type="Pfam" id="PF04149">
    <property type="entry name" value="DUF397"/>
    <property type="match status" value="1"/>
</dbReference>
<feature type="domain" description="DUF397" evidence="1">
    <location>
        <begin position="14"/>
        <end position="64"/>
    </location>
</feature>
<dbReference type="RefSeq" id="WP_084433983.1">
    <property type="nucleotide sequence ID" value="NZ_FWXV01000013.1"/>
</dbReference>
<dbReference type="InterPro" id="IPR007278">
    <property type="entry name" value="DUF397"/>
</dbReference>
<evidence type="ECO:0000313" key="3">
    <source>
        <dbReference type="Proteomes" id="UP000192674"/>
    </source>
</evidence>
<accession>A0A1W2FWD7</accession>
<protein>
    <recommendedName>
        <fullName evidence="1">DUF397 domain-containing protein</fullName>
    </recommendedName>
</protein>
<name>A0A1W2FWD7_KIBAR</name>
<evidence type="ECO:0000313" key="2">
    <source>
        <dbReference type="EMBL" id="SMD26211.1"/>
    </source>
</evidence>
<dbReference type="EMBL" id="FWXV01000013">
    <property type="protein sequence ID" value="SMD26211.1"/>
    <property type="molecule type" value="Genomic_DNA"/>
</dbReference>
<sequence>MRENVEFECGRSGEWRVSSFCQPGSCVEVKITPAGVLVRDSKVDAGPVLVFTDEEWIVFIAGVRAGEFDIG</sequence>
<dbReference type="AlphaFoldDB" id="A0A1W2FWD7"/>
<keyword evidence="3" id="KW-1185">Reference proteome</keyword>
<reference evidence="2 3" key="1">
    <citation type="submission" date="2017-04" db="EMBL/GenBank/DDBJ databases">
        <authorList>
            <person name="Afonso C.L."/>
            <person name="Miller P.J."/>
            <person name="Scott M.A."/>
            <person name="Spackman E."/>
            <person name="Goraichik I."/>
            <person name="Dimitrov K.M."/>
            <person name="Suarez D.L."/>
            <person name="Swayne D.E."/>
        </authorList>
    </citation>
    <scope>NUCLEOTIDE SEQUENCE [LARGE SCALE GENOMIC DNA]</scope>
    <source>
        <strain evidence="2 3">DSM 43828</strain>
    </source>
</reference>
<dbReference type="Proteomes" id="UP000192674">
    <property type="component" value="Unassembled WGS sequence"/>
</dbReference>
<dbReference type="OrthoDB" id="4330022at2"/>
<gene>
    <name evidence="2" type="ORF">SAMN05661093_09791</name>
</gene>